<dbReference type="Proteomes" id="UP000503251">
    <property type="component" value="Chromosome"/>
</dbReference>
<dbReference type="Pfam" id="PF13467">
    <property type="entry name" value="RHH_4"/>
    <property type="match status" value="1"/>
</dbReference>
<evidence type="ECO:0000313" key="4">
    <source>
        <dbReference type="Proteomes" id="UP000434052"/>
    </source>
</evidence>
<accession>A0A6P1ZDM6</accession>
<evidence type="ECO:0000259" key="1">
    <source>
        <dbReference type="Pfam" id="PF13467"/>
    </source>
</evidence>
<evidence type="ECO:0000313" key="5">
    <source>
        <dbReference type="Proteomes" id="UP000503251"/>
    </source>
</evidence>
<evidence type="ECO:0000313" key="3">
    <source>
        <dbReference type="EMBL" id="TVM31539.1"/>
    </source>
</evidence>
<name>A0A6P1ZDM6_9BACT</name>
<dbReference type="Gene3D" id="1.10.3990.20">
    <property type="entry name" value="protein bp1543"/>
    <property type="match status" value="1"/>
</dbReference>
<dbReference type="OrthoDB" id="5458732at2"/>
<keyword evidence="3" id="KW-0238">DNA-binding</keyword>
<dbReference type="EMBL" id="QMIF01000015">
    <property type="protein sequence ID" value="TVM31539.1"/>
    <property type="molecule type" value="Genomic_DNA"/>
</dbReference>
<dbReference type="RefSeq" id="WP_144306771.1">
    <property type="nucleotide sequence ID" value="NZ_CP039543.1"/>
</dbReference>
<protein>
    <submittedName>
        <fullName evidence="3">DNA-binding protein</fullName>
    </submittedName>
</protein>
<sequence>MCRIYSSTPPEEYASRTKSVRLNGAVTSIRLEQRFWSILEQLVQDEGTTLGKFLSSLYDEAMNAQGHIDNFTSLLRVACTTYLVNRPVPAGAIVRAAHGDPAMDASPQTKRH</sequence>
<reference evidence="3 4" key="1">
    <citation type="submission" date="2018-06" db="EMBL/GenBank/DDBJ databases">
        <title>Complete genome of Desulfovibrio marinus P48SEP.</title>
        <authorList>
            <person name="Crispim J.S."/>
            <person name="Vidigal P.M.P."/>
            <person name="Silva L.C.F."/>
            <person name="Araujo L.C."/>
            <person name="Laguardia C.N."/>
            <person name="Dias R.S."/>
            <person name="Sousa M.P."/>
            <person name="Paula S.O."/>
            <person name="Silva C."/>
        </authorList>
    </citation>
    <scope>NUCLEOTIDE SEQUENCE [LARGE SCALE GENOMIC DNA]</scope>
    <source>
        <strain evidence="3 4">P48SEP</strain>
    </source>
</reference>
<proteinExistence type="predicted"/>
<dbReference type="InterPro" id="IPR027373">
    <property type="entry name" value="RHH_dom"/>
</dbReference>
<dbReference type="Proteomes" id="UP000434052">
    <property type="component" value="Unassembled WGS sequence"/>
</dbReference>
<evidence type="ECO:0000313" key="2">
    <source>
        <dbReference type="EMBL" id="QJT09726.1"/>
    </source>
</evidence>
<dbReference type="EMBL" id="CP039543">
    <property type="protein sequence ID" value="QJT09726.1"/>
    <property type="molecule type" value="Genomic_DNA"/>
</dbReference>
<dbReference type="InterPro" id="IPR038268">
    <property type="entry name" value="RHH_sf"/>
</dbReference>
<organism evidence="3 4">
    <name type="scientific">Oceanidesulfovibrio marinus</name>
    <dbReference type="NCBI Taxonomy" id="370038"/>
    <lineage>
        <taxon>Bacteria</taxon>
        <taxon>Pseudomonadati</taxon>
        <taxon>Thermodesulfobacteriota</taxon>
        <taxon>Desulfovibrionia</taxon>
        <taxon>Desulfovibrionales</taxon>
        <taxon>Desulfovibrionaceae</taxon>
        <taxon>Oceanidesulfovibrio</taxon>
    </lineage>
</organism>
<feature type="domain" description="Ribbon-helix-helix" evidence="1">
    <location>
        <begin position="16"/>
        <end position="83"/>
    </location>
</feature>
<gene>
    <name evidence="3" type="ORF">DQK91_17885</name>
    <name evidence="2" type="ORF">E8L03_12610</name>
</gene>
<reference evidence="2 5" key="2">
    <citation type="submission" date="2019-04" db="EMBL/GenBank/DDBJ databases">
        <title>Isolation and culture of sulfate reducing bacteria from the cold seep of the South China Sea.</title>
        <authorList>
            <person name="Sun C."/>
            <person name="Liu R."/>
        </authorList>
    </citation>
    <scope>NUCLEOTIDE SEQUENCE [LARGE SCALE GENOMIC DNA]</scope>
    <source>
        <strain evidence="2 5">CS1</strain>
    </source>
</reference>
<dbReference type="AlphaFoldDB" id="A0A6P1ZDM6"/>
<dbReference type="GO" id="GO:0003677">
    <property type="term" value="F:DNA binding"/>
    <property type="evidence" value="ECO:0007669"/>
    <property type="project" value="UniProtKB-KW"/>
</dbReference>
<keyword evidence="5" id="KW-1185">Reference proteome</keyword>